<feature type="region of interest" description="Disordered" evidence="1">
    <location>
        <begin position="74"/>
        <end position="94"/>
    </location>
</feature>
<evidence type="ECO:0000256" key="2">
    <source>
        <dbReference type="SAM" id="Phobius"/>
    </source>
</evidence>
<evidence type="ECO:0000256" key="1">
    <source>
        <dbReference type="SAM" id="MobiDB-lite"/>
    </source>
</evidence>
<proteinExistence type="predicted"/>
<keyword evidence="2" id="KW-0472">Membrane</keyword>
<keyword evidence="2" id="KW-0812">Transmembrane</keyword>
<keyword evidence="2" id="KW-1133">Transmembrane helix</keyword>
<dbReference type="AlphaFoldDB" id="D6PKP6"/>
<name>D6PKP6_9ZZZZ</name>
<accession>D6PKP6</accession>
<protein>
    <submittedName>
        <fullName evidence="3">Uncharacterized protein</fullName>
    </submittedName>
</protein>
<feature type="transmembrane region" description="Helical" evidence="2">
    <location>
        <begin position="6"/>
        <end position="26"/>
    </location>
</feature>
<organism evidence="3">
    <name type="scientific">uncultured organism MedDCM-OCT-S08-C1656</name>
    <dbReference type="NCBI Taxonomy" id="743631"/>
    <lineage>
        <taxon>unclassified sequences</taxon>
        <taxon>environmental samples</taxon>
    </lineage>
</organism>
<reference evidence="3" key="1">
    <citation type="journal article" date="2010" name="ISME J.">
        <title>Metagenome of the Mediterranean deep chlorophyll maximum studied by direct and fosmid library 454 pyrosequencing.</title>
        <authorList>
            <person name="Ghai R."/>
            <person name="Martin-Cuadrado A.B."/>
            <person name="Molto A.G."/>
            <person name="Heredia I.G."/>
            <person name="Cabrera R."/>
            <person name="Martin J."/>
            <person name="Verdu M."/>
            <person name="Deschamps P."/>
            <person name="Moreira D."/>
            <person name="Lopez-Garcia P."/>
            <person name="Mira A."/>
            <person name="Rodriguez-Valera F."/>
        </authorList>
    </citation>
    <scope>NUCLEOTIDE SEQUENCE</scope>
</reference>
<feature type="compositionally biased region" description="Polar residues" evidence="1">
    <location>
        <begin position="78"/>
        <end position="94"/>
    </location>
</feature>
<evidence type="ECO:0000313" key="3">
    <source>
        <dbReference type="EMBL" id="ADD96297.1"/>
    </source>
</evidence>
<dbReference type="EMBL" id="GU943130">
    <property type="protein sequence ID" value="ADD96297.1"/>
    <property type="molecule type" value="Genomic_DNA"/>
</dbReference>
<sequence length="210" mass="23725">MGYNNYLKIFLLIVGGFSFFLTMYTLSFGQTPKKSIPPNLADAFTAPVDVPSVQPGEEEIEPIVVGRKKWSDRPVENKTFTQPQNRPKNRISNSTNIQELEPLETKQGQVAPTNNLPMKVPSIPPAVNLHRNFEGKLVLKPRKFGIETAFPFQLENSRGKRLAFIDFQDIRSIDPISLKDKKVNILGKLEPVKEGSVNLVIRARVLREIE</sequence>